<dbReference type="Proteomes" id="UP000076871">
    <property type="component" value="Unassembled WGS sequence"/>
</dbReference>
<feature type="non-terminal residue" evidence="1">
    <location>
        <position position="63"/>
    </location>
</feature>
<evidence type="ECO:0000313" key="1">
    <source>
        <dbReference type="EMBL" id="KZT12204.1"/>
    </source>
</evidence>
<evidence type="ECO:0000313" key="2">
    <source>
        <dbReference type="Proteomes" id="UP000076871"/>
    </source>
</evidence>
<reference evidence="1 2" key="1">
    <citation type="journal article" date="2016" name="Mol. Biol. Evol.">
        <title>Comparative Genomics of Early-Diverging Mushroom-Forming Fungi Provides Insights into the Origins of Lignocellulose Decay Capabilities.</title>
        <authorList>
            <person name="Nagy L.G."/>
            <person name="Riley R."/>
            <person name="Tritt A."/>
            <person name="Adam C."/>
            <person name="Daum C."/>
            <person name="Floudas D."/>
            <person name="Sun H."/>
            <person name="Yadav J.S."/>
            <person name="Pangilinan J."/>
            <person name="Larsson K.H."/>
            <person name="Matsuura K."/>
            <person name="Barry K."/>
            <person name="Labutti K."/>
            <person name="Kuo R."/>
            <person name="Ohm R.A."/>
            <person name="Bhattacharya S.S."/>
            <person name="Shirouzu T."/>
            <person name="Yoshinaga Y."/>
            <person name="Martin F.M."/>
            <person name="Grigoriev I.V."/>
            <person name="Hibbett D.S."/>
        </authorList>
    </citation>
    <scope>NUCLEOTIDE SEQUENCE [LARGE SCALE GENOMIC DNA]</scope>
    <source>
        <strain evidence="1 2">93-53</strain>
    </source>
</reference>
<name>A0A165HUH3_9APHY</name>
<dbReference type="EMBL" id="KV427606">
    <property type="protein sequence ID" value="KZT12204.1"/>
    <property type="molecule type" value="Genomic_DNA"/>
</dbReference>
<sequence length="63" mass="7023">TFAIVTCCVATIVACIWSDIHPDVVYPTDSAWKARLLRSGFTMTALLTQELYVYQAALQWQAA</sequence>
<accession>A0A165HUH3</accession>
<proteinExistence type="predicted"/>
<dbReference type="InParanoid" id="A0A165HUH3"/>
<organism evidence="1 2">
    <name type="scientific">Laetiporus sulphureus 93-53</name>
    <dbReference type="NCBI Taxonomy" id="1314785"/>
    <lineage>
        <taxon>Eukaryota</taxon>
        <taxon>Fungi</taxon>
        <taxon>Dikarya</taxon>
        <taxon>Basidiomycota</taxon>
        <taxon>Agaricomycotina</taxon>
        <taxon>Agaricomycetes</taxon>
        <taxon>Polyporales</taxon>
        <taxon>Laetiporus</taxon>
    </lineage>
</organism>
<dbReference type="AlphaFoldDB" id="A0A165HUH3"/>
<gene>
    <name evidence="1" type="ORF">LAESUDRAFT_636551</name>
</gene>
<protein>
    <submittedName>
        <fullName evidence="1">Uncharacterized protein</fullName>
    </submittedName>
</protein>
<dbReference type="RefSeq" id="XP_040769852.1">
    <property type="nucleotide sequence ID" value="XM_040903457.1"/>
</dbReference>
<feature type="non-terminal residue" evidence="1">
    <location>
        <position position="1"/>
    </location>
</feature>
<dbReference type="GeneID" id="63820488"/>
<keyword evidence="2" id="KW-1185">Reference proteome</keyword>
<dbReference type="OrthoDB" id="2733714at2759"/>